<proteinExistence type="predicted"/>
<dbReference type="AlphaFoldDB" id="A0A6M0Q447"/>
<evidence type="ECO:0000313" key="2">
    <source>
        <dbReference type="Proteomes" id="UP000481043"/>
    </source>
</evidence>
<sequence length="58" mass="6751">MRREQLAEAIQVKRDEMIQIGLSKGLRNEETVRCSQELDRLLNMYVLSTTNEQEAVNV</sequence>
<dbReference type="RefSeq" id="WP_163178532.1">
    <property type="nucleotide sequence ID" value="NZ_JAAIWM010000002.1"/>
</dbReference>
<dbReference type="PANTHER" id="PTHR41263">
    <property type="entry name" value="ASPARTYL-PHOSPHATE PHOSPHATASE YISI"/>
    <property type="match status" value="1"/>
</dbReference>
<dbReference type="InterPro" id="IPR053028">
    <property type="entry name" value="Spo0E-like_phosphatase"/>
</dbReference>
<dbReference type="Proteomes" id="UP000481043">
    <property type="component" value="Unassembled WGS sequence"/>
</dbReference>
<name>A0A6M0Q447_9BACI</name>
<dbReference type="PANTHER" id="PTHR41263:SF1">
    <property type="entry name" value="ASPARTYL-PHOSPHATE PHOSPHATASE YISI"/>
    <property type="match status" value="1"/>
</dbReference>
<dbReference type="GO" id="GO:0043937">
    <property type="term" value="P:regulation of sporulation"/>
    <property type="evidence" value="ECO:0007669"/>
    <property type="project" value="InterPro"/>
</dbReference>
<keyword evidence="2" id="KW-1185">Reference proteome</keyword>
<evidence type="ECO:0000313" key="1">
    <source>
        <dbReference type="EMBL" id="NEY71166.1"/>
    </source>
</evidence>
<dbReference type="GO" id="GO:0046983">
    <property type="term" value="F:protein dimerization activity"/>
    <property type="evidence" value="ECO:0007669"/>
    <property type="project" value="InterPro"/>
</dbReference>
<dbReference type="SUPFAM" id="SSF140500">
    <property type="entry name" value="BAS1536-like"/>
    <property type="match status" value="1"/>
</dbReference>
<comment type="caution">
    <text evidence="1">The sequence shown here is derived from an EMBL/GenBank/DDBJ whole genome shotgun (WGS) entry which is preliminary data.</text>
</comment>
<organism evidence="1 2">
    <name type="scientific">Bacillus mesophilus</name>
    <dbReference type="NCBI Taxonomy" id="1808955"/>
    <lineage>
        <taxon>Bacteria</taxon>
        <taxon>Bacillati</taxon>
        <taxon>Bacillota</taxon>
        <taxon>Bacilli</taxon>
        <taxon>Bacillales</taxon>
        <taxon>Bacillaceae</taxon>
        <taxon>Bacillus</taxon>
    </lineage>
</organism>
<dbReference type="Pfam" id="PF09388">
    <property type="entry name" value="SpoOE-like"/>
    <property type="match status" value="1"/>
</dbReference>
<dbReference type="Gene3D" id="4.10.280.10">
    <property type="entry name" value="Helix-loop-helix DNA-binding domain"/>
    <property type="match status" value="1"/>
</dbReference>
<reference evidence="1 2" key="1">
    <citation type="submission" date="2020-02" db="EMBL/GenBank/DDBJ databases">
        <title>Bacillus aquiflavi sp. nov., isolated from yellow water of strong flavor Chinese baijiu in Yibin region of China.</title>
        <authorList>
            <person name="Xie J."/>
        </authorList>
    </citation>
    <scope>NUCLEOTIDE SEQUENCE [LARGE SCALE GENOMIC DNA]</scope>
    <source>
        <strain evidence="1 2">SA4</strain>
    </source>
</reference>
<dbReference type="InterPro" id="IPR018540">
    <property type="entry name" value="Spo0E-like"/>
</dbReference>
<accession>A0A6M0Q447</accession>
<gene>
    <name evidence="1" type="ORF">G4D63_05365</name>
</gene>
<protein>
    <submittedName>
        <fullName evidence="1">Aspartyl-phosphate phosphatase Spo0E family protein</fullName>
    </submittedName>
</protein>
<dbReference type="EMBL" id="JAAIWM010000002">
    <property type="protein sequence ID" value="NEY71166.1"/>
    <property type="molecule type" value="Genomic_DNA"/>
</dbReference>
<dbReference type="InterPro" id="IPR037208">
    <property type="entry name" value="Spo0E-like_sf"/>
</dbReference>
<dbReference type="InterPro" id="IPR036638">
    <property type="entry name" value="HLH_DNA-bd_sf"/>
</dbReference>